<evidence type="ECO:0000313" key="4">
    <source>
        <dbReference type="Proteomes" id="UP001307889"/>
    </source>
</evidence>
<feature type="chain" id="PRO_5045825713" description="Folded gastrulation N-terminal domain-containing protein" evidence="2">
    <location>
        <begin position="18"/>
        <end position="1177"/>
    </location>
</feature>
<accession>A0ABN7B8V6</accession>
<name>A0ABN7B8V6_9HEMI</name>
<dbReference type="EMBL" id="AP028920">
    <property type="protein sequence ID" value="BET00714.1"/>
    <property type="molecule type" value="Genomic_DNA"/>
</dbReference>
<feature type="compositionally biased region" description="Basic and acidic residues" evidence="1">
    <location>
        <begin position="933"/>
        <end position="969"/>
    </location>
</feature>
<feature type="region of interest" description="Disordered" evidence="1">
    <location>
        <begin position="116"/>
        <end position="136"/>
    </location>
</feature>
<feature type="compositionally biased region" description="Polar residues" evidence="1">
    <location>
        <begin position="978"/>
        <end position="991"/>
    </location>
</feature>
<proteinExistence type="predicted"/>
<feature type="compositionally biased region" description="Polar residues" evidence="1">
    <location>
        <begin position="1101"/>
        <end position="1111"/>
    </location>
</feature>
<protein>
    <recommendedName>
        <fullName evidence="5">Folded gastrulation N-terminal domain-containing protein</fullName>
    </recommendedName>
</protein>
<evidence type="ECO:0000256" key="1">
    <source>
        <dbReference type="SAM" id="MobiDB-lite"/>
    </source>
</evidence>
<evidence type="ECO:0000256" key="2">
    <source>
        <dbReference type="SAM" id="SignalP"/>
    </source>
</evidence>
<feature type="compositionally biased region" description="Basic and acidic residues" evidence="1">
    <location>
        <begin position="1113"/>
        <end position="1132"/>
    </location>
</feature>
<keyword evidence="2" id="KW-0732">Signal</keyword>
<evidence type="ECO:0008006" key="5">
    <source>
        <dbReference type="Google" id="ProtNLM"/>
    </source>
</evidence>
<feature type="compositionally biased region" description="Polar residues" evidence="1">
    <location>
        <begin position="261"/>
        <end position="271"/>
    </location>
</feature>
<sequence length="1177" mass="127723">MGLMLSVLVVCVGVLEAISCAQHIRYSYLPLEFKRKKRRLVRDMSTGCVRHVDISWPGDVPRGSHVIRKRSGLTSPHSSFDLPDDEQNSSRRSSQQHIDLAQLEHAISAMLIEEENENSDETVQTPSGSEQIAQKPMPAVVKTPAAAGTFVPINESRQGVDVLPRKQPRPVSDLGEADIDDLKTSKRLINCLSAEEISRENDSWIESFSSDDSFSKTNSKRDNVTKNQISPSDPIFTRHALETPGTEKNLELDKPDVPSKVNDSSKTTSFMSDEDLSDGDNLESSKNESDSGDVICDPHALKHSDSISELIQSTNSILLPAIVTDSKEEIRDSPPKKVDIIRQDSIIERGTSNDNIVSPLENFGIPQQPNQQMPNHSEMASITQQIDLMLDEATCTSELTEIKESAAQEPNSEQTIEQRLGNGHDDVELASCYTSSETLVSNSFEADEPMDSFEAEEALFKIESPGKSLTGKIASSNPDYVRDSGDPSNEIPIDISPEAIQKDVENVIGSGVSAELDHLPADNSISTVALTQLEVLPVLQGQTSDGAPLETSTETVTMRDINLKSELVEGIPSRSSTGKSVVAEPVTANNNIHAEIMEPTEDQSSSIEVMSYAGVDTDAPGETEMRAESKTEERATLVPAEDISKMPNEKISVHDHSHGPAIVQPTLKNDERAQKSTKTVNAIETYDLVLESRDPIREAVKEDHAIDDLEKRSETELTSESQIIPVPPASTDAITGFSEKLEILLGGSQVDQTDSSAVTLEPTTAAEELVPPETPHRQAIEPEGIEREEPSKGPVGEMEVDLFSGQTGLIESEITGPLSSEEQASPRKPANGAIDPEQSSNGPVGETGAQIFSKQTKSIDPEITVPLPPEELASPRMPADQAIEEEEPPESPAGMMEAKIVRERTKLNDSEITSLSPPEEPASPKTPTAQAIEDAKPVGETDDKIFPEPSKSIDSEITERLPQEEKPSEELLEAAGSKTAQTKLTDSNVIEASSPEATADRSEIIPEENKRKSLIETESIAMALHQLEEDLHKAPETATKTEAAHSAVITEGTKTEDDGKPNVIGMQKDEKFNDTNTSREKSELQVEATPAEVDSGAIHSTEVTKGSNGKTKSAPEPKSDRNSNSSEIEHTTKNVLPIAEGETVKLEPSEPKPTARLENVAEPTASTSPDKAFWVRD</sequence>
<feature type="region of interest" description="Disordered" evidence="1">
    <location>
        <begin position="70"/>
        <end position="97"/>
    </location>
</feature>
<feature type="signal peptide" evidence="2">
    <location>
        <begin position="1"/>
        <end position="17"/>
    </location>
</feature>
<feature type="compositionally biased region" description="Basic and acidic residues" evidence="1">
    <location>
        <begin position="998"/>
        <end position="1011"/>
    </location>
</feature>
<feature type="compositionally biased region" description="Polar residues" evidence="1">
    <location>
        <begin position="207"/>
        <end position="217"/>
    </location>
</feature>
<reference evidence="3 4" key="1">
    <citation type="submission" date="2023-09" db="EMBL/GenBank/DDBJ databases">
        <title>Nesidiocoris tenuis whole genome shotgun sequence.</title>
        <authorList>
            <person name="Shibata T."/>
            <person name="Shimoda M."/>
            <person name="Kobayashi T."/>
            <person name="Uehara T."/>
        </authorList>
    </citation>
    <scope>NUCLEOTIDE SEQUENCE [LARGE SCALE GENOMIC DNA]</scope>
    <source>
        <strain evidence="3 4">Japan</strain>
    </source>
</reference>
<feature type="region of interest" description="Disordered" evidence="1">
    <location>
        <begin position="207"/>
        <end position="297"/>
    </location>
</feature>
<organism evidence="3 4">
    <name type="scientific">Nesidiocoris tenuis</name>
    <dbReference type="NCBI Taxonomy" id="355587"/>
    <lineage>
        <taxon>Eukaryota</taxon>
        <taxon>Metazoa</taxon>
        <taxon>Ecdysozoa</taxon>
        <taxon>Arthropoda</taxon>
        <taxon>Hexapoda</taxon>
        <taxon>Insecta</taxon>
        <taxon>Pterygota</taxon>
        <taxon>Neoptera</taxon>
        <taxon>Paraneoptera</taxon>
        <taxon>Hemiptera</taxon>
        <taxon>Heteroptera</taxon>
        <taxon>Panheteroptera</taxon>
        <taxon>Cimicomorpha</taxon>
        <taxon>Miridae</taxon>
        <taxon>Dicyphina</taxon>
        <taxon>Nesidiocoris</taxon>
    </lineage>
</organism>
<feature type="compositionally biased region" description="Acidic residues" evidence="1">
    <location>
        <begin position="272"/>
        <end position="281"/>
    </location>
</feature>
<gene>
    <name evidence="3" type="ORF">NTJ_13530</name>
</gene>
<feature type="compositionally biased region" description="Basic and acidic residues" evidence="1">
    <location>
        <begin position="1067"/>
        <end position="1084"/>
    </location>
</feature>
<feature type="region of interest" description="Disordered" evidence="1">
    <location>
        <begin position="158"/>
        <end position="178"/>
    </location>
</feature>
<feature type="compositionally biased region" description="Polar residues" evidence="1">
    <location>
        <begin position="121"/>
        <end position="132"/>
    </location>
</feature>
<feature type="compositionally biased region" description="Basic and acidic residues" evidence="1">
    <location>
        <begin position="1142"/>
        <end position="1155"/>
    </location>
</feature>
<keyword evidence="4" id="KW-1185">Reference proteome</keyword>
<evidence type="ECO:0000313" key="3">
    <source>
        <dbReference type="EMBL" id="BET00714.1"/>
    </source>
</evidence>
<feature type="compositionally biased region" description="Basic and acidic residues" evidence="1">
    <location>
        <begin position="248"/>
        <end position="257"/>
    </location>
</feature>
<feature type="region of interest" description="Disordered" evidence="1">
    <location>
        <begin position="1027"/>
        <end position="1177"/>
    </location>
</feature>
<feature type="region of interest" description="Disordered" evidence="1">
    <location>
        <begin position="763"/>
        <end position="1011"/>
    </location>
</feature>
<dbReference type="Proteomes" id="UP001307889">
    <property type="component" value="Chromosome 12"/>
</dbReference>
<feature type="compositionally biased region" description="Basic and acidic residues" evidence="1">
    <location>
        <begin position="899"/>
        <end position="909"/>
    </location>
</feature>
<feature type="compositionally biased region" description="Basic and acidic residues" evidence="1">
    <location>
        <begin position="774"/>
        <end position="791"/>
    </location>
</feature>